<proteinExistence type="predicted"/>
<evidence type="ECO:0000313" key="2">
    <source>
        <dbReference type="EMBL" id="KAK4172251.1"/>
    </source>
</evidence>
<dbReference type="Proteomes" id="UP001302321">
    <property type="component" value="Unassembled WGS sequence"/>
</dbReference>
<protein>
    <submittedName>
        <fullName evidence="2">Uncharacterized protein</fullName>
    </submittedName>
</protein>
<name>A0AAN7A1W3_9PEZI</name>
<evidence type="ECO:0000313" key="3">
    <source>
        <dbReference type="Proteomes" id="UP001302321"/>
    </source>
</evidence>
<dbReference type="AlphaFoldDB" id="A0AAN7A1W3"/>
<keyword evidence="3" id="KW-1185">Reference proteome</keyword>
<dbReference type="EMBL" id="MU866447">
    <property type="protein sequence ID" value="KAK4172251.1"/>
    <property type="molecule type" value="Genomic_DNA"/>
</dbReference>
<dbReference type="InterPro" id="IPR025213">
    <property type="entry name" value="Sim4_Fta2"/>
</dbReference>
<reference evidence="2" key="2">
    <citation type="submission" date="2023-05" db="EMBL/GenBank/DDBJ databases">
        <authorList>
            <consortium name="Lawrence Berkeley National Laboratory"/>
            <person name="Steindorff A."/>
            <person name="Hensen N."/>
            <person name="Bonometti L."/>
            <person name="Westerberg I."/>
            <person name="Brannstrom I.O."/>
            <person name="Guillou S."/>
            <person name="Cros-Aarteil S."/>
            <person name="Calhoun S."/>
            <person name="Haridas S."/>
            <person name="Kuo A."/>
            <person name="Mondo S."/>
            <person name="Pangilinan J."/>
            <person name="Riley R."/>
            <person name="Labutti K."/>
            <person name="Andreopoulos B."/>
            <person name="Lipzen A."/>
            <person name="Chen C."/>
            <person name="Yanf M."/>
            <person name="Daum C."/>
            <person name="Ng V."/>
            <person name="Clum A."/>
            <person name="Ohm R."/>
            <person name="Martin F."/>
            <person name="Silar P."/>
            <person name="Natvig D."/>
            <person name="Lalanne C."/>
            <person name="Gautier V."/>
            <person name="Ament-Velasquez S.L."/>
            <person name="Kruys A."/>
            <person name="Hutchinson M.I."/>
            <person name="Powell A.J."/>
            <person name="Barry K."/>
            <person name="Miller A.N."/>
            <person name="Grigoriev I.V."/>
            <person name="Debuchy R."/>
            <person name="Gladieux P."/>
            <person name="Thoren M.H."/>
            <person name="Johannesson H."/>
        </authorList>
    </citation>
    <scope>NUCLEOTIDE SEQUENCE</scope>
    <source>
        <strain evidence="2">CBS 892.96</strain>
    </source>
</reference>
<sequence length="123" mass="14162">MISIQPPLPTVPSLKLVPFTPTARASIKFLKSPGRSKDKDDYVWEVEIKDRGIFAHKLFPFIHQVSLRVRDIHALDDVENFGIDPRDYDWRKWKQSGEDADSYVESNLYADKEPCNSDDEPGN</sequence>
<comment type="caution">
    <text evidence="2">The sequence shown here is derived from an EMBL/GenBank/DDBJ whole genome shotgun (WGS) entry which is preliminary data.</text>
</comment>
<evidence type="ECO:0000256" key="1">
    <source>
        <dbReference type="SAM" id="MobiDB-lite"/>
    </source>
</evidence>
<accession>A0AAN7A1W3</accession>
<gene>
    <name evidence="2" type="ORF">QBC36DRAFT_315018</name>
</gene>
<dbReference type="Pfam" id="PF13095">
    <property type="entry name" value="FTA2"/>
    <property type="match status" value="1"/>
</dbReference>
<reference evidence="2" key="1">
    <citation type="journal article" date="2023" name="Mol. Phylogenet. Evol.">
        <title>Genome-scale phylogeny and comparative genomics of the fungal order Sordariales.</title>
        <authorList>
            <person name="Hensen N."/>
            <person name="Bonometti L."/>
            <person name="Westerberg I."/>
            <person name="Brannstrom I.O."/>
            <person name="Guillou S."/>
            <person name="Cros-Aarteil S."/>
            <person name="Calhoun S."/>
            <person name="Haridas S."/>
            <person name="Kuo A."/>
            <person name="Mondo S."/>
            <person name="Pangilinan J."/>
            <person name="Riley R."/>
            <person name="LaButti K."/>
            <person name="Andreopoulos B."/>
            <person name="Lipzen A."/>
            <person name="Chen C."/>
            <person name="Yan M."/>
            <person name="Daum C."/>
            <person name="Ng V."/>
            <person name="Clum A."/>
            <person name="Steindorff A."/>
            <person name="Ohm R.A."/>
            <person name="Martin F."/>
            <person name="Silar P."/>
            <person name="Natvig D.O."/>
            <person name="Lalanne C."/>
            <person name="Gautier V."/>
            <person name="Ament-Velasquez S.L."/>
            <person name="Kruys A."/>
            <person name="Hutchinson M.I."/>
            <person name="Powell A.J."/>
            <person name="Barry K."/>
            <person name="Miller A.N."/>
            <person name="Grigoriev I.V."/>
            <person name="Debuchy R."/>
            <person name="Gladieux P."/>
            <person name="Hiltunen Thoren M."/>
            <person name="Johannesson H."/>
        </authorList>
    </citation>
    <scope>NUCLEOTIDE SEQUENCE</scope>
    <source>
        <strain evidence="2">CBS 892.96</strain>
    </source>
</reference>
<feature type="region of interest" description="Disordered" evidence="1">
    <location>
        <begin position="104"/>
        <end position="123"/>
    </location>
</feature>
<organism evidence="2 3">
    <name type="scientific">Triangularia setosa</name>
    <dbReference type="NCBI Taxonomy" id="2587417"/>
    <lineage>
        <taxon>Eukaryota</taxon>
        <taxon>Fungi</taxon>
        <taxon>Dikarya</taxon>
        <taxon>Ascomycota</taxon>
        <taxon>Pezizomycotina</taxon>
        <taxon>Sordariomycetes</taxon>
        <taxon>Sordariomycetidae</taxon>
        <taxon>Sordariales</taxon>
        <taxon>Podosporaceae</taxon>
        <taxon>Triangularia</taxon>
    </lineage>
</organism>